<reference evidence="1" key="2">
    <citation type="submission" date="2020-09" db="EMBL/GenBank/DDBJ databases">
        <authorList>
            <person name="Sun Q."/>
            <person name="Zhou Y."/>
        </authorList>
    </citation>
    <scope>NUCLEOTIDE SEQUENCE</scope>
    <source>
        <strain evidence="1">CGMCC 1.12751</strain>
    </source>
</reference>
<gene>
    <name evidence="1" type="ORF">GCM10010976_20730</name>
</gene>
<accession>A0A917GKK4</accession>
<organism evidence="1 2">
    <name type="scientific">Bizionia arctica</name>
    <dbReference type="NCBI Taxonomy" id="1495645"/>
    <lineage>
        <taxon>Bacteria</taxon>
        <taxon>Pseudomonadati</taxon>
        <taxon>Bacteroidota</taxon>
        <taxon>Flavobacteriia</taxon>
        <taxon>Flavobacteriales</taxon>
        <taxon>Flavobacteriaceae</taxon>
        <taxon>Bizionia</taxon>
    </lineage>
</organism>
<comment type="caution">
    <text evidence="1">The sequence shown here is derived from an EMBL/GenBank/DDBJ whole genome shotgun (WGS) entry which is preliminary data.</text>
</comment>
<keyword evidence="2" id="KW-1185">Reference proteome</keyword>
<proteinExistence type="predicted"/>
<name>A0A917GKK4_9FLAO</name>
<dbReference type="RefSeq" id="WP_188464481.1">
    <property type="nucleotide sequence ID" value="NZ_BMFQ01000002.1"/>
</dbReference>
<protein>
    <submittedName>
        <fullName evidence="1">Uncharacterized protein</fullName>
    </submittedName>
</protein>
<dbReference type="Proteomes" id="UP000625976">
    <property type="component" value="Unassembled WGS sequence"/>
</dbReference>
<dbReference type="EMBL" id="BMFQ01000002">
    <property type="protein sequence ID" value="GGG49300.1"/>
    <property type="molecule type" value="Genomic_DNA"/>
</dbReference>
<evidence type="ECO:0000313" key="1">
    <source>
        <dbReference type="EMBL" id="GGG49300.1"/>
    </source>
</evidence>
<sequence>MEILKITDLEKIDALSLLLAIATDGGKIDLHPIHQKTIQAIGSYIFKVDKKIEELSNSFSIADNFSDENVQKELLHLAAPMVFLEDEGKEQRAQALKDLAQKWHFKDHLINQVFKGAEGHKLALLRCELRPSSVEQGYSPLYQTFYYLTSKLHLNKSHKALFDRYRSYSLLPEGTFGKTLYNYYVDNEFAIPGTPGAEFEDILIIHDIHHVLSGCDTSPLGEICVGAFDAGVSNVDYTAYISALTAQFQIGFTMSDPSINTWVKQFDADMLYRSFRRGIDTKVNYLVKKFDFSPYTSLPISEVRKQFNISEEGMMVTPPNENWAGSYGPPAKRKNPNIVKHGFLQSKF</sequence>
<evidence type="ECO:0000313" key="2">
    <source>
        <dbReference type="Proteomes" id="UP000625976"/>
    </source>
</evidence>
<reference evidence="1" key="1">
    <citation type="journal article" date="2014" name="Int. J. Syst. Evol. Microbiol.">
        <title>Complete genome sequence of Corynebacterium casei LMG S-19264T (=DSM 44701T), isolated from a smear-ripened cheese.</title>
        <authorList>
            <consortium name="US DOE Joint Genome Institute (JGI-PGF)"/>
            <person name="Walter F."/>
            <person name="Albersmeier A."/>
            <person name="Kalinowski J."/>
            <person name="Ruckert C."/>
        </authorList>
    </citation>
    <scope>NUCLEOTIDE SEQUENCE</scope>
    <source>
        <strain evidence="1">CGMCC 1.12751</strain>
    </source>
</reference>
<dbReference type="AlphaFoldDB" id="A0A917GKK4"/>